<dbReference type="Proteomes" id="UP001054945">
    <property type="component" value="Unassembled WGS sequence"/>
</dbReference>
<evidence type="ECO:0000313" key="2">
    <source>
        <dbReference type="Proteomes" id="UP001054945"/>
    </source>
</evidence>
<gene>
    <name evidence="1" type="primary">AVEN_52464_1</name>
    <name evidence="1" type="ORF">CEXT_41921</name>
</gene>
<keyword evidence="2" id="KW-1185">Reference proteome</keyword>
<comment type="caution">
    <text evidence="1">The sequence shown here is derived from an EMBL/GenBank/DDBJ whole genome shotgun (WGS) entry which is preliminary data.</text>
</comment>
<name>A0AAV4M5U1_CAEEX</name>
<protein>
    <submittedName>
        <fullName evidence="1">RNase H domain-containing protein</fullName>
    </submittedName>
</protein>
<evidence type="ECO:0000313" key="1">
    <source>
        <dbReference type="EMBL" id="GIX67399.1"/>
    </source>
</evidence>
<sequence>MLSQSYCTHFQWVPSHVGLRSNAEADSLAKSAPLEQMTDHHALSFIEIFTVRKIAANKLWAIRPIRNWYFIKKPGAALAFKGNREMQSAFSCFASGHIRCLFVNNKVRVFPTCAKCGLDTASPKYLLYCVNFTGRGG</sequence>
<organism evidence="1 2">
    <name type="scientific">Caerostris extrusa</name>
    <name type="common">Bark spider</name>
    <name type="synonym">Caerostris bankana</name>
    <dbReference type="NCBI Taxonomy" id="172846"/>
    <lineage>
        <taxon>Eukaryota</taxon>
        <taxon>Metazoa</taxon>
        <taxon>Ecdysozoa</taxon>
        <taxon>Arthropoda</taxon>
        <taxon>Chelicerata</taxon>
        <taxon>Arachnida</taxon>
        <taxon>Araneae</taxon>
        <taxon>Araneomorphae</taxon>
        <taxon>Entelegynae</taxon>
        <taxon>Araneoidea</taxon>
        <taxon>Araneidae</taxon>
        <taxon>Caerostris</taxon>
    </lineage>
</organism>
<dbReference type="EMBL" id="BPLR01019395">
    <property type="protein sequence ID" value="GIX67399.1"/>
    <property type="molecule type" value="Genomic_DNA"/>
</dbReference>
<dbReference type="AlphaFoldDB" id="A0AAV4M5U1"/>
<accession>A0AAV4M5U1</accession>
<reference evidence="1 2" key="1">
    <citation type="submission" date="2021-06" db="EMBL/GenBank/DDBJ databases">
        <title>Caerostris extrusa draft genome.</title>
        <authorList>
            <person name="Kono N."/>
            <person name="Arakawa K."/>
        </authorList>
    </citation>
    <scope>NUCLEOTIDE SEQUENCE [LARGE SCALE GENOMIC DNA]</scope>
</reference>
<proteinExistence type="predicted"/>